<dbReference type="Gene3D" id="3.20.20.370">
    <property type="entry name" value="Glycoside hydrolase/deacetylase"/>
    <property type="match status" value="1"/>
</dbReference>
<evidence type="ECO:0000313" key="3">
    <source>
        <dbReference type="Proteomes" id="UP001354931"/>
    </source>
</evidence>
<gene>
    <name evidence="2" type="ORF">OKJ99_09895</name>
</gene>
<dbReference type="CDD" id="cd10938">
    <property type="entry name" value="CE4_HpPgdA_like"/>
    <property type="match status" value="1"/>
</dbReference>
<dbReference type="InterPro" id="IPR011330">
    <property type="entry name" value="Glyco_hydro/deAcase_b/a-brl"/>
</dbReference>
<dbReference type="Proteomes" id="UP001354931">
    <property type="component" value="Unassembled WGS sequence"/>
</dbReference>
<evidence type="ECO:0000313" key="2">
    <source>
        <dbReference type="EMBL" id="MEB8337818.1"/>
    </source>
</evidence>
<dbReference type="PANTHER" id="PTHR47561:SF1">
    <property type="entry name" value="POLYSACCHARIDE DEACETYLASE FAMILY PROTEIN (AFU_ORTHOLOGUE AFUA_6G05030)"/>
    <property type="match status" value="1"/>
</dbReference>
<dbReference type="RefSeq" id="WP_326015488.1">
    <property type="nucleotide sequence ID" value="NZ_JAOZYC010000075.1"/>
</dbReference>
<dbReference type="EMBL" id="JAOZYC010000075">
    <property type="protein sequence ID" value="MEB8337818.1"/>
    <property type="molecule type" value="Genomic_DNA"/>
</dbReference>
<accession>A0ABU6F1D7</accession>
<sequence length="292" mass="33019">MHTPVDPNPPRWPHGHRAAVALAFDLDGPTGGAMLDGSLWDRPGYFALGGYGPHRALPRLLDLLDDAGAPATFFAPAWVVEHWPEACRAIVERGHEVAHHGYRHECYYDLTVDEQHAVITRSQRVFRDVLGVEATGFRSPSGDWHPETPRILREHGFRYSSSMRGDDRPYRHTLDGATTDLVEIPARWDMDDYAFLAYHRNPDYPSGQDRIASYALTLDNWKREFDGYRAEGLCLTTLFHPKVSGRPGRLLLLEELIDHMRAHDDVWFATCHDVADWWIASGQGQATEVTAA</sequence>
<dbReference type="InterPro" id="IPR037950">
    <property type="entry name" value="PgdA-like"/>
</dbReference>
<protein>
    <submittedName>
        <fullName evidence="2">Polysaccharide deacetylase</fullName>
    </submittedName>
</protein>
<organism evidence="2 3">
    <name type="scientific">Streptomyces endophyticus</name>
    <dbReference type="NCBI Taxonomy" id="714166"/>
    <lineage>
        <taxon>Bacteria</taxon>
        <taxon>Bacillati</taxon>
        <taxon>Actinomycetota</taxon>
        <taxon>Actinomycetes</taxon>
        <taxon>Kitasatosporales</taxon>
        <taxon>Streptomycetaceae</taxon>
        <taxon>Streptomyces</taxon>
    </lineage>
</organism>
<evidence type="ECO:0000259" key="1">
    <source>
        <dbReference type="PROSITE" id="PS51677"/>
    </source>
</evidence>
<dbReference type="InterPro" id="IPR002509">
    <property type="entry name" value="NODB_dom"/>
</dbReference>
<dbReference type="SUPFAM" id="SSF88713">
    <property type="entry name" value="Glycoside hydrolase/deacetylase"/>
    <property type="match status" value="1"/>
</dbReference>
<proteinExistence type="predicted"/>
<name>A0ABU6F1D7_9ACTN</name>
<dbReference type="PANTHER" id="PTHR47561">
    <property type="entry name" value="POLYSACCHARIDE DEACETYLASE FAMILY PROTEIN (AFU_ORTHOLOGUE AFUA_6G05030)"/>
    <property type="match status" value="1"/>
</dbReference>
<comment type="caution">
    <text evidence="2">The sequence shown here is derived from an EMBL/GenBank/DDBJ whole genome shotgun (WGS) entry which is preliminary data.</text>
</comment>
<reference evidence="2 3" key="1">
    <citation type="submission" date="2022-10" db="EMBL/GenBank/DDBJ databases">
        <authorList>
            <person name="Xie J."/>
            <person name="Shen N."/>
        </authorList>
    </citation>
    <scope>NUCLEOTIDE SEQUENCE [LARGE SCALE GENOMIC DNA]</scope>
    <source>
        <strain evidence="2 3">YIM65594</strain>
    </source>
</reference>
<feature type="domain" description="NodB homology" evidence="1">
    <location>
        <begin position="42"/>
        <end position="269"/>
    </location>
</feature>
<keyword evidence="3" id="KW-1185">Reference proteome</keyword>
<dbReference type="Pfam" id="PF01522">
    <property type="entry name" value="Polysacc_deac_1"/>
    <property type="match status" value="1"/>
</dbReference>
<dbReference type="PROSITE" id="PS51677">
    <property type="entry name" value="NODB"/>
    <property type="match status" value="1"/>
</dbReference>